<evidence type="ECO:0000256" key="6">
    <source>
        <dbReference type="SAM" id="Phobius"/>
    </source>
</evidence>
<keyword evidence="9" id="KW-1185">Reference proteome</keyword>
<feature type="transmembrane region" description="Helical" evidence="6">
    <location>
        <begin position="145"/>
        <end position="166"/>
    </location>
</feature>
<dbReference type="EMBL" id="NEVR01000005">
    <property type="protein sequence ID" value="OZI58113.1"/>
    <property type="molecule type" value="Genomic_DNA"/>
</dbReference>
<dbReference type="Proteomes" id="UP000216354">
    <property type="component" value="Unassembled WGS sequence"/>
</dbReference>
<proteinExistence type="predicted"/>
<dbReference type="Gene3D" id="1.20.81.30">
    <property type="entry name" value="Type II secretion system (T2SS), domain F"/>
    <property type="match status" value="1"/>
</dbReference>
<keyword evidence="4 6" id="KW-1133">Transmembrane helix</keyword>
<name>A0ABX4EV67_9BORD</name>
<accession>A0ABX4EV67</accession>
<evidence type="ECO:0000313" key="9">
    <source>
        <dbReference type="Proteomes" id="UP000216354"/>
    </source>
</evidence>
<reference evidence="8 9" key="1">
    <citation type="submission" date="2017-05" db="EMBL/GenBank/DDBJ databases">
        <title>Complete and WGS of Bordetella genogroups.</title>
        <authorList>
            <person name="Spilker T."/>
            <person name="Lipuma J."/>
        </authorList>
    </citation>
    <scope>NUCLEOTIDE SEQUENCE [LARGE SCALE GENOMIC DNA]</scope>
    <source>
        <strain evidence="8 9">AU9795</strain>
    </source>
</reference>
<evidence type="ECO:0000313" key="8">
    <source>
        <dbReference type="EMBL" id="OZI58113.1"/>
    </source>
</evidence>
<dbReference type="Pfam" id="PF00482">
    <property type="entry name" value="T2SSF"/>
    <property type="match status" value="1"/>
</dbReference>
<gene>
    <name evidence="8" type="ORF">CAL27_20585</name>
</gene>
<keyword evidence="3 6" id="KW-0812">Transmembrane</keyword>
<organism evidence="8 9">
    <name type="scientific">Bordetella genomosp. 1</name>
    <dbReference type="NCBI Taxonomy" id="1395607"/>
    <lineage>
        <taxon>Bacteria</taxon>
        <taxon>Pseudomonadati</taxon>
        <taxon>Pseudomonadota</taxon>
        <taxon>Betaproteobacteria</taxon>
        <taxon>Burkholderiales</taxon>
        <taxon>Alcaligenaceae</taxon>
        <taxon>Bordetella</taxon>
    </lineage>
</organism>
<evidence type="ECO:0000259" key="7">
    <source>
        <dbReference type="Pfam" id="PF00482"/>
    </source>
</evidence>
<comment type="caution">
    <text evidence="8">The sequence shown here is derived from an EMBL/GenBank/DDBJ whole genome shotgun (WGS) entry which is preliminary data.</text>
</comment>
<evidence type="ECO:0000256" key="1">
    <source>
        <dbReference type="ARBA" id="ARBA00004651"/>
    </source>
</evidence>
<comment type="subcellular location">
    <subcellularLocation>
        <location evidence="1">Cell membrane</location>
        <topology evidence="1">Multi-pass membrane protein</topology>
    </subcellularLocation>
</comment>
<feature type="domain" description="Type II secretion system protein GspF" evidence="7">
    <location>
        <begin position="36"/>
        <end position="161"/>
    </location>
</feature>
<evidence type="ECO:0000256" key="4">
    <source>
        <dbReference type="ARBA" id="ARBA00022989"/>
    </source>
</evidence>
<evidence type="ECO:0000256" key="5">
    <source>
        <dbReference type="ARBA" id="ARBA00023136"/>
    </source>
</evidence>
<dbReference type="InterPro" id="IPR042094">
    <property type="entry name" value="T2SS_GspF_sf"/>
</dbReference>
<dbReference type="PANTHER" id="PTHR35007">
    <property type="entry name" value="INTEGRAL MEMBRANE PROTEIN-RELATED"/>
    <property type="match status" value="1"/>
</dbReference>
<evidence type="ECO:0000256" key="3">
    <source>
        <dbReference type="ARBA" id="ARBA00022692"/>
    </source>
</evidence>
<protein>
    <submittedName>
        <fullName evidence="8">Type II secretion protein F</fullName>
    </submittedName>
</protein>
<keyword evidence="2" id="KW-1003">Cell membrane</keyword>
<dbReference type="InterPro" id="IPR018076">
    <property type="entry name" value="T2SS_GspF_dom"/>
</dbReference>
<evidence type="ECO:0000256" key="2">
    <source>
        <dbReference type="ARBA" id="ARBA00022475"/>
    </source>
</evidence>
<keyword evidence="5 6" id="KW-0472">Membrane</keyword>
<sequence>MTAVAMLAAGSWPLLWLRRRAATLRRHADQDLPFLLDLMVLCVEAGQSVNGALSMMHEHAPPGVLRHALAAALADMRAGMPRQQALTHLAARLAAPGVGAWVATLIQAEQSGASLGPVLRGLAAQQRADVFQRAEEAAMQAPVKMLLPLVLCIFPCTFIVLAFPILRQLAPLFR</sequence>
<dbReference type="PANTHER" id="PTHR35007:SF2">
    <property type="entry name" value="PILUS ASSEMBLE PROTEIN"/>
    <property type="match status" value="1"/>
</dbReference>